<geneLocation type="mitochondrion" evidence="5"/>
<dbReference type="NCBIfam" id="TIGR01067">
    <property type="entry name" value="rplN_bact"/>
    <property type="match status" value="1"/>
</dbReference>
<dbReference type="GO" id="GO:0003735">
    <property type="term" value="F:structural constituent of ribosome"/>
    <property type="evidence" value="ECO:0007669"/>
    <property type="project" value="InterPro"/>
</dbReference>
<name>Q9G8Z6_OCHDN</name>
<dbReference type="GeneID" id="800329"/>
<evidence type="ECO:0000313" key="5">
    <source>
        <dbReference type="EMBL" id="AAG18409.1"/>
    </source>
</evidence>
<dbReference type="InterPro" id="IPR005745">
    <property type="entry name" value="Ribosomal_uL14_bac-type"/>
</dbReference>
<proteinExistence type="inferred from homology"/>
<keyword evidence="5" id="KW-0496">Mitochondrion</keyword>
<evidence type="ECO:0000256" key="2">
    <source>
        <dbReference type="ARBA" id="ARBA00022980"/>
    </source>
</evidence>
<sequence length="127" mass="14398">MIQKGSYLNVIDNSGVKQIACIHVFGGYRKRYAKSGDLIMASIKSIKYKQNIKLKKGDVVRAVVVKTKVFSFLRKEIKTPIKFFENGAIILSNKNKLVGTRIFGGINKQFRYTRYSKILSLSSGFIK</sequence>
<dbReference type="PANTHER" id="PTHR11761:SF3">
    <property type="entry name" value="LARGE RIBOSOMAL SUBUNIT PROTEIN UL14M"/>
    <property type="match status" value="1"/>
</dbReference>
<dbReference type="RefSeq" id="NP_066443.1">
    <property type="nucleotide sequence ID" value="NC_002571.1"/>
</dbReference>
<keyword evidence="3 4" id="KW-0687">Ribonucleoprotein</keyword>
<dbReference type="CDD" id="cd00337">
    <property type="entry name" value="Ribosomal_uL14"/>
    <property type="match status" value="1"/>
</dbReference>
<evidence type="ECO:0000256" key="4">
    <source>
        <dbReference type="RuleBase" id="RU003949"/>
    </source>
</evidence>
<dbReference type="InterPro" id="IPR000218">
    <property type="entry name" value="Ribosomal_uL14"/>
</dbReference>
<accession>Q9G8Z6</accession>
<gene>
    <name evidence="5" type="primary">rpl14</name>
</gene>
<protein>
    <submittedName>
        <fullName evidence="5">Ribosomal protein L14</fullName>
    </submittedName>
</protein>
<dbReference type="Gene3D" id="2.40.150.20">
    <property type="entry name" value="Ribosomal protein L14"/>
    <property type="match status" value="1"/>
</dbReference>
<evidence type="ECO:0000256" key="3">
    <source>
        <dbReference type="ARBA" id="ARBA00023274"/>
    </source>
</evidence>
<dbReference type="Pfam" id="PF00238">
    <property type="entry name" value="Ribosomal_L14"/>
    <property type="match status" value="1"/>
</dbReference>
<evidence type="ECO:0000256" key="1">
    <source>
        <dbReference type="ARBA" id="ARBA00010745"/>
    </source>
</evidence>
<reference evidence="5" key="1">
    <citation type="submission" date="2000-07" db="EMBL/GenBank/DDBJ databases">
        <title>Phylogenetic relationships of stramenopile algae, based on complete mitochondrial genome sequences.</title>
        <authorList>
            <person name="Burger G."/>
            <person name="Lang B.F."/>
            <person name="Gray W.M.M.W."/>
        </authorList>
    </citation>
    <scope>NUCLEOTIDE SEQUENCE</scope>
</reference>
<dbReference type="SMART" id="SM01374">
    <property type="entry name" value="Ribosomal_L14"/>
    <property type="match status" value="1"/>
</dbReference>
<dbReference type="EMBL" id="AF287134">
    <property type="protein sequence ID" value="AAG18409.1"/>
    <property type="molecule type" value="Genomic_DNA"/>
</dbReference>
<dbReference type="GO" id="GO:0006412">
    <property type="term" value="P:translation"/>
    <property type="evidence" value="ECO:0007669"/>
    <property type="project" value="InterPro"/>
</dbReference>
<dbReference type="GO" id="GO:0070180">
    <property type="term" value="F:large ribosomal subunit rRNA binding"/>
    <property type="evidence" value="ECO:0007669"/>
    <property type="project" value="TreeGrafter"/>
</dbReference>
<organism evidence="5">
    <name type="scientific">Ochromonas danica</name>
    <name type="common">Golden alga</name>
    <name type="synonym">Chlorochromonas danica</name>
    <dbReference type="NCBI Taxonomy" id="2986"/>
    <lineage>
        <taxon>Eukaryota</taxon>
        <taxon>Sar</taxon>
        <taxon>Stramenopiles</taxon>
        <taxon>Ochrophyta</taxon>
        <taxon>Chrysophyceae</taxon>
        <taxon>Chromulinales</taxon>
        <taxon>Chromulinaceae</taxon>
        <taxon>Ochromonas</taxon>
    </lineage>
</organism>
<dbReference type="PANTHER" id="PTHR11761">
    <property type="entry name" value="50S/60S RIBOSOMAL PROTEIN L14/L23"/>
    <property type="match status" value="1"/>
</dbReference>
<dbReference type="GO" id="GO:0005762">
    <property type="term" value="C:mitochondrial large ribosomal subunit"/>
    <property type="evidence" value="ECO:0007669"/>
    <property type="project" value="TreeGrafter"/>
</dbReference>
<dbReference type="SUPFAM" id="SSF50193">
    <property type="entry name" value="Ribosomal protein L14"/>
    <property type="match status" value="1"/>
</dbReference>
<dbReference type="AlphaFoldDB" id="Q9G8Z6"/>
<keyword evidence="2 4" id="KW-0689">Ribosomal protein</keyword>
<dbReference type="InterPro" id="IPR036853">
    <property type="entry name" value="Ribosomal_uL14_sf"/>
</dbReference>
<dbReference type="HAMAP" id="MF_01367">
    <property type="entry name" value="Ribosomal_uL14"/>
    <property type="match status" value="1"/>
</dbReference>
<comment type="similarity">
    <text evidence="1 4">Belongs to the universal ribosomal protein uL14 family.</text>
</comment>